<feature type="compositionally biased region" description="Low complexity" evidence="1">
    <location>
        <begin position="45"/>
        <end position="66"/>
    </location>
</feature>
<dbReference type="AlphaFoldDB" id="K0SLX0"/>
<reference evidence="2 3" key="1">
    <citation type="journal article" date="2012" name="Genome Biol.">
        <title>Genome and low-iron response of an oceanic diatom adapted to chronic iron limitation.</title>
        <authorList>
            <person name="Lommer M."/>
            <person name="Specht M."/>
            <person name="Roy A.S."/>
            <person name="Kraemer L."/>
            <person name="Andreson R."/>
            <person name="Gutowska M.A."/>
            <person name="Wolf J."/>
            <person name="Bergner S.V."/>
            <person name="Schilhabel M.B."/>
            <person name="Klostermeier U.C."/>
            <person name="Beiko R.G."/>
            <person name="Rosenstiel P."/>
            <person name="Hippler M."/>
            <person name="Laroche J."/>
        </authorList>
    </citation>
    <scope>NUCLEOTIDE SEQUENCE [LARGE SCALE GENOMIC DNA]</scope>
    <source>
        <strain evidence="2 3">CCMP1005</strain>
    </source>
</reference>
<sequence>PGLNTAAVAPVVDPECQSSAGYEVHRRRIGTYRCLRCTPPLAGWRPRPSTPLAPSAPSTTTSSSRRGGIATVTVVDSVTPKCHDSVDPPSDRSILRVSTLS</sequence>
<evidence type="ECO:0000313" key="2">
    <source>
        <dbReference type="EMBL" id="EJK65974.1"/>
    </source>
</evidence>
<comment type="caution">
    <text evidence="2">The sequence shown here is derived from an EMBL/GenBank/DDBJ whole genome shotgun (WGS) entry which is preliminary data.</text>
</comment>
<proteinExistence type="predicted"/>
<dbReference type="EMBL" id="AGNL01015348">
    <property type="protein sequence ID" value="EJK65974.1"/>
    <property type="molecule type" value="Genomic_DNA"/>
</dbReference>
<name>K0SLX0_THAOC</name>
<feature type="region of interest" description="Disordered" evidence="1">
    <location>
        <begin position="42"/>
        <end position="101"/>
    </location>
</feature>
<accession>K0SLX0</accession>
<feature type="non-terminal residue" evidence="2">
    <location>
        <position position="1"/>
    </location>
</feature>
<dbReference type="Proteomes" id="UP000266841">
    <property type="component" value="Unassembled WGS sequence"/>
</dbReference>
<evidence type="ECO:0000256" key="1">
    <source>
        <dbReference type="SAM" id="MobiDB-lite"/>
    </source>
</evidence>
<keyword evidence="3" id="KW-1185">Reference proteome</keyword>
<evidence type="ECO:0000313" key="3">
    <source>
        <dbReference type="Proteomes" id="UP000266841"/>
    </source>
</evidence>
<protein>
    <submittedName>
        <fullName evidence="2">Uncharacterized protein</fullName>
    </submittedName>
</protein>
<organism evidence="2 3">
    <name type="scientific">Thalassiosira oceanica</name>
    <name type="common">Marine diatom</name>
    <dbReference type="NCBI Taxonomy" id="159749"/>
    <lineage>
        <taxon>Eukaryota</taxon>
        <taxon>Sar</taxon>
        <taxon>Stramenopiles</taxon>
        <taxon>Ochrophyta</taxon>
        <taxon>Bacillariophyta</taxon>
        <taxon>Coscinodiscophyceae</taxon>
        <taxon>Thalassiosirophycidae</taxon>
        <taxon>Thalassiosirales</taxon>
        <taxon>Thalassiosiraceae</taxon>
        <taxon>Thalassiosira</taxon>
    </lineage>
</organism>
<feature type="compositionally biased region" description="Basic and acidic residues" evidence="1">
    <location>
        <begin position="81"/>
        <end position="94"/>
    </location>
</feature>
<gene>
    <name evidence="2" type="ORF">THAOC_13122</name>
</gene>